<dbReference type="GO" id="GO:0031146">
    <property type="term" value="P:SCF-dependent proteasomal ubiquitin-dependent protein catabolic process"/>
    <property type="evidence" value="ECO:0007669"/>
    <property type="project" value="TreeGrafter"/>
</dbReference>
<organism evidence="2 3">
    <name type="scientific">Rhizopus stolonifer</name>
    <name type="common">Rhizopus nigricans</name>
    <dbReference type="NCBI Taxonomy" id="4846"/>
    <lineage>
        <taxon>Eukaryota</taxon>
        <taxon>Fungi</taxon>
        <taxon>Fungi incertae sedis</taxon>
        <taxon>Mucoromycota</taxon>
        <taxon>Mucoromycotina</taxon>
        <taxon>Mucoromycetes</taxon>
        <taxon>Mucorales</taxon>
        <taxon>Mucorineae</taxon>
        <taxon>Rhizopodaceae</taxon>
        <taxon>Rhizopus</taxon>
    </lineage>
</organism>
<comment type="caution">
    <text evidence="2">The sequence shown here is derived from an EMBL/GenBank/DDBJ whole genome shotgun (WGS) entry which is preliminary data.</text>
</comment>
<dbReference type="Gene3D" id="3.80.10.10">
    <property type="entry name" value="Ribonuclease Inhibitor"/>
    <property type="match status" value="1"/>
</dbReference>
<sequence length="276" mass="31317">MNSLPFEVYENIWIKLRKKDLCSAALVNSQWRFISYHMLYGHPKISCSKQLILFSQIGPLAQTFVRVLDLKGVHQYVTDKLLQEYLQHLACLKQINLDQCVHLSSSTINNLVQKNILSIDSLSLSDCKISKDTLTLIGKACQYKLTSLDLSNTMIQPCSSIDSSNHLEDMIGISSPKLRHLDLSYCTWVNSTTVKNIARGLPKLQHIILQWCSQIKAEAITEMVQQLLCLNTIDIRNIESIGTSEQVEGLMNEGSSLKKVMFTYKRSAIVQYPSYI</sequence>
<feature type="domain" description="F-box" evidence="1">
    <location>
        <begin position="1"/>
        <end position="34"/>
    </location>
</feature>
<dbReference type="AlphaFoldDB" id="A0A367KKP2"/>
<dbReference type="InterPro" id="IPR001810">
    <property type="entry name" value="F-box_dom"/>
</dbReference>
<keyword evidence="3" id="KW-1185">Reference proteome</keyword>
<name>A0A367KKP2_RHIST</name>
<dbReference type="SUPFAM" id="SSF52047">
    <property type="entry name" value="RNI-like"/>
    <property type="match status" value="1"/>
</dbReference>
<protein>
    <recommendedName>
        <fullName evidence="1">F-box domain-containing protein</fullName>
    </recommendedName>
</protein>
<accession>A0A367KKP2</accession>
<dbReference type="SUPFAM" id="SSF81383">
    <property type="entry name" value="F-box domain"/>
    <property type="match status" value="1"/>
</dbReference>
<dbReference type="OrthoDB" id="550575at2759"/>
<dbReference type="EMBL" id="PJQM01001277">
    <property type="protein sequence ID" value="RCI02737.1"/>
    <property type="molecule type" value="Genomic_DNA"/>
</dbReference>
<dbReference type="InterPro" id="IPR006553">
    <property type="entry name" value="Leu-rich_rpt_Cys-con_subtyp"/>
</dbReference>
<dbReference type="Proteomes" id="UP000253551">
    <property type="component" value="Unassembled WGS sequence"/>
</dbReference>
<evidence type="ECO:0000313" key="3">
    <source>
        <dbReference type="Proteomes" id="UP000253551"/>
    </source>
</evidence>
<dbReference type="STRING" id="4846.A0A367KKP2"/>
<dbReference type="PANTHER" id="PTHR13318">
    <property type="entry name" value="PARTNER OF PAIRED, ISOFORM B-RELATED"/>
    <property type="match status" value="1"/>
</dbReference>
<proteinExistence type="predicted"/>
<gene>
    <name evidence="2" type="ORF">CU098_009411</name>
</gene>
<dbReference type="InterPro" id="IPR036047">
    <property type="entry name" value="F-box-like_dom_sf"/>
</dbReference>
<dbReference type="GO" id="GO:0019005">
    <property type="term" value="C:SCF ubiquitin ligase complex"/>
    <property type="evidence" value="ECO:0007669"/>
    <property type="project" value="TreeGrafter"/>
</dbReference>
<dbReference type="InterPro" id="IPR001611">
    <property type="entry name" value="Leu-rich_rpt"/>
</dbReference>
<evidence type="ECO:0000313" key="2">
    <source>
        <dbReference type="EMBL" id="RCI02737.1"/>
    </source>
</evidence>
<evidence type="ECO:0000259" key="1">
    <source>
        <dbReference type="PROSITE" id="PS50181"/>
    </source>
</evidence>
<dbReference type="PROSITE" id="PS50181">
    <property type="entry name" value="FBOX"/>
    <property type="match status" value="1"/>
</dbReference>
<dbReference type="SMART" id="SM00367">
    <property type="entry name" value="LRR_CC"/>
    <property type="match status" value="3"/>
</dbReference>
<dbReference type="InterPro" id="IPR032675">
    <property type="entry name" value="LRR_dom_sf"/>
</dbReference>
<reference evidence="2 3" key="1">
    <citation type="journal article" date="2018" name="G3 (Bethesda)">
        <title>Phylogenetic and Phylogenomic Definition of Rhizopus Species.</title>
        <authorList>
            <person name="Gryganskyi A.P."/>
            <person name="Golan J."/>
            <person name="Dolatabadi S."/>
            <person name="Mondo S."/>
            <person name="Robb S."/>
            <person name="Idnurm A."/>
            <person name="Muszewska A."/>
            <person name="Steczkiewicz K."/>
            <person name="Masonjones S."/>
            <person name="Liao H.L."/>
            <person name="Gajdeczka M.T."/>
            <person name="Anike F."/>
            <person name="Vuek A."/>
            <person name="Anishchenko I.M."/>
            <person name="Voigt K."/>
            <person name="de Hoog G.S."/>
            <person name="Smith M.E."/>
            <person name="Heitman J."/>
            <person name="Vilgalys R."/>
            <person name="Stajich J.E."/>
        </authorList>
    </citation>
    <scope>NUCLEOTIDE SEQUENCE [LARGE SCALE GENOMIC DNA]</scope>
    <source>
        <strain evidence="2 3">LSU 92-RS-03</strain>
    </source>
</reference>
<dbReference type="Pfam" id="PF13516">
    <property type="entry name" value="LRR_6"/>
    <property type="match status" value="1"/>
</dbReference>